<keyword evidence="1" id="KW-0812">Transmembrane</keyword>
<keyword evidence="1" id="KW-1133">Transmembrane helix</keyword>
<organism evidence="2">
    <name type="scientific">Serratia marcescens</name>
    <dbReference type="NCBI Taxonomy" id="615"/>
    <lineage>
        <taxon>Bacteria</taxon>
        <taxon>Pseudomonadati</taxon>
        <taxon>Pseudomonadota</taxon>
        <taxon>Gammaproteobacteria</taxon>
        <taxon>Enterobacterales</taxon>
        <taxon>Yersiniaceae</taxon>
        <taxon>Serratia</taxon>
    </lineage>
</organism>
<gene>
    <name evidence="2" type="ORF">PWN146_00377</name>
</gene>
<sequence length="90" mass="9905">MSLKLQNDQAQLQFWSLVNLHALFPEWEINIDADNGTVALECDDLPQRLGSLRTGQSIMSLNGWKALVYSVAVGLRLWAVTIAGCVYVAG</sequence>
<evidence type="ECO:0000256" key="1">
    <source>
        <dbReference type="SAM" id="Phobius"/>
    </source>
</evidence>
<proteinExistence type="predicted"/>
<feature type="transmembrane region" description="Helical" evidence="1">
    <location>
        <begin position="66"/>
        <end position="89"/>
    </location>
</feature>
<reference evidence="2" key="1">
    <citation type="submission" date="2016-05" db="EMBL/GenBank/DDBJ databases">
        <authorList>
            <person name="Cock P.J.A."/>
            <person name="Cock P.J.A."/>
        </authorList>
    </citation>
    <scope>NUCLEOTIDE SEQUENCE</scope>
    <source>
        <strain evidence="2">PWN146_assembly</strain>
    </source>
</reference>
<dbReference type="AlphaFoldDB" id="A0A1C3H9J2"/>
<evidence type="ECO:0000313" key="2">
    <source>
        <dbReference type="EMBL" id="SAY41713.1"/>
    </source>
</evidence>
<keyword evidence="1" id="KW-0472">Membrane</keyword>
<dbReference type="EMBL" id="LT575490">
    <property type="protein sequence ID" value="SAY41713.1"/>
    <property type="molecule type" value="Genomic_DNA"/>
</dbReference>
<name>A0A1C3H9J2_SERMA</name>
<protein>
    <submittedName>
        <fullName evidence="2">Uncharacterized protein</fullName>
    </submittedName>
</protein>
<accession>A0A1C3H9J2</accession>